<dbReference type="SUPFAM" id="SSF56059">
    <property type="entry name" value="Glutathione synthetase ATP-binding domain-like"/>
    <property type="match status" value="1"/>
</dbReference>
<dbReference type="AlphaFoldDB" id="A0A6C0IW26"/>
<dbReference type="EMBL" id="MN740278">
    <property type="protein sequence ID" value="QHT97501.1"/>
    <property type="molecule type" value="Genomic_DNA"/>
</dbReference>
<keyword evidence="3" id="KW-0067">ATP-binding</keyword>
<keyword evidence="4" id="KW-0812">Transmembrane</keyword>
<sequence>MYFLKITIIILILLFIILSISNIYSKKKLSINQPIKFYKPKNKNNKLLQELLDNNNIKYNKNWNLYIPGTYTNVEQELNNLIITDKNQIIFGIRGCDKFVSKNGLWFYFDKCLGRNTSNQFLPETYLLKKDIALFKNNYEKNCLYLLKKNIQQKKGIKITKNLNEILNASKDYVVVQKYIPNLYLLKNRKINLRMYLLIICEKDNQSWYLNKLGKCIYTNKDYNPLSNNLEVHLTSLNLNKNIYNKLPLSLEDLKHYIGKPTYKLLFKKIVNLIKTVKLVFTPTICKKCKNNTYFQVFGLDIVFTKDYYPYLLEINKGPQMRYVNDLDKKIKYKVLSDAFSLVNLIKSAGKNSYIKI</sequence>
<evidence type="ECO:0000256" key="4">
    <source>
        <dbReference type="SAM" id="Phobius"/>
    </source>
</evidence>
<organism evidence="5">
    <name type="scientific">viral metagenome</name>
    <dbReference type="NCBI Taxonomy" id="1070528"/>
    <lineage>
        <taxon>unclassified sequences</taxon>
        <taxon>metagenomes</taxon>
        <taxon>organismal metagenomes</taxon>
    </lineage>
</organism>
<dbReference type="GO" id="GO:0000226">
    <property type="term" value="P:microtubule cytoskeleton organization"/>
    <property type="evidence" value="ECO:0007669"/>
    <property type="project" value="TreeGrafter"/>
</dbReference>
<proteinExistence type="predicted"/>
<dbReference type="GO" id="GO:0036064">
    <property type="term" value="C:ciliary basal body"/>
    <property type="evidence" value="ECO:0007669"/>
    <property type="project" value="TreeGrafter"/>
</dbReference>
<keyword evidence="4" id="KW-0472">Membrane</keyword>
<keyword evidence="2" id="KW-0547">Nucleotide-binding</keyword>
<dbReference type="GO" id="GO:0005524">
    <property type="term" value="F:ATP binding"/>
    <property type="evidence" value="ECO:0007669"/>
    <property type="project" value="UniProtKB-KW"/>
</dbReference>
<name>A0A6C0IW26_9ZZZZ</name>
<dbReference type="GO" id="GO:0015631">
    <property type="term" value="F:tubulin binding"/>
    <property type="evidence" value="ECO:0007669"/>
    <property type="project" value="TreeGrafter"/>
</dbReference>
<dbReference type="Gene3D" id="3.30.470.20">
    <property type="entry name" value="ATP-grasp fold, B domain"/>
    <property type="match status" value="1"/>
</dbReference>
<feature type="transmembrane region" description="Helical" evidence="4">
    <location>
        <begin position="6"/>
        <end position="24"/>
    </location>
</feature>
<protein>
    <recommendedName>
        <fullName evidence="6">Tubulin-tyrosine ligase</fullName>
    </recommendedName>
</protein>
<dbReference type="PROSITE" id="PS51221">
    <property type="entry name" value="TTL"/>
    <property type="match status" value="1"/>
</dbReference>
<evidence type="ECO:0000256" key="2">
    <source>
        <dbReference type="ARBA" id="ARBA00022741"/>
    </source>
</evidence>
<evidence type="ECO:0000313" key="5">
    <source>
        <dbReference type="EMBL" id="QHT97501.1"/>
    </source>
</evidence>
<evidence type="ECO:0008006" key="6">
    <source>
        <dbReference type="Google" id="ProtNLM"/>
    </source>
</evidence>
<dbReference type="InterPro" id="IPR004344">
    <property type="entry name" value="TTL/TTLL_fam"/>
</dbReference>
<dbReference type="GO" id="GO:0070740">
    <property type="term" value="F:tubulin-glutamic acid ligase activity"/>
    <property type="evidence" value="ECO:0007669"/>
    <property type="project" value="TreeGrafter"/>
</dbReference>
<evidence type="ECO:0000256" key="3">
    <source>
        <dbReference type="ARBA" id="ARBA00022840"/>
    </source>
</evidence>
<reference evidence="5" key="1">
    <citation type="journal article" date="2020" name="Nature">
        <title>Giant virus diversity and host interactions through global metagenomics.</title>
        <authorList>
            <person name="Schulz F."/>
            <person name="Roux S."/>
            <person name="Paez-Espino D."/>
            <person name="Jungbluth S."/>
            <person name="Walsh D.A."/>
            <person name="Denef V.J."/>
            <person name="McMahon K.D."/>
            <person name="Konstantinidis K.T."/>
            <person name="Eloe-Fadrosh E.A."/>
            <person name="Kyrpides N.C."/>
            <person name="Woyke T."/>
        </authorList>
    </citation>
    <scope>NUCLEOTIDE SEQUENCE</scope>
    <source>
        <strain evidence="5">GVMAG-M-3300025138-11</strain>
    </source>
</reference>
<accession>A0A6C0IW26</accession>
<evidence type="ECO:0000256" key="1">
    <source>
        <dbReference type="ARBA" id="ARBA00022598"/>
    </source>
</evidence>
<keyword evidence="1" id="KW-0436">Ligase</keyword>
<keyword evidence="4" id="KW-1133">Transmembrane helix</keyword>
<dbReference type="PANTHER" id="PTHR12241">
    <property type="entry name" value="TUBULIN POLYGLUTAMYLASE"/>
    <property type="match status" value="1"/>
</dbReference>
<dbReference type="Pfam" id="PF03133">
    <property type="entry name" value="TTL"/>
    <property type="match status" value="1"/>
</dbReference>